<protein>
    <submittedName>
        <fullName evidence="1">Uncharacterized protein</fullName>
    </submittedName>
</protein>
<dbReference type="RefSeq" id="XP_067816415.1">
    <property type="nucleotide sequence ID" value="XM_067964013.1"/>
</dbReference>
<dbReference type="GeneID" id="94349684"/>
<evidence type="ECO:0000313" key="2">
    <source>
        <dbReference type="Proteomes" id="UP000294530"/>
    </source>
</evidence>
<proteinExistence type="predicted"/>
<name>A0A976ICR5_BRELC</name>
<keyword evidence="2" id="KW-1185">Reference proteome</keyword>
<accession>A0A976ICR5</accession>
<reference evidence="1 2" key="1">
    <citation type="journal article" date="2021" name="Genome Biol.">
        <title>AFLAP: assembly-free linkage analysis pipeline using k-mers from genome sequencing data.</title>
        <authorList>
            <person name="Fletcher K."/>
            <person name="Zhang L."/>
            <person name="Gil J."/>
            <person name="Han R."/>
            <person name="Cavanaugh K."/>
            <person name="Michelmore R."/>
        </authorList>
    </citation>
    <scope>NUCLEOTIDE SEQUENCE [LARGE SCALE GENOMIC DNA]</scope>
    <source>
        <strain evidence="1 2">SF5</strain>
    </source>
</reference>
<evidence type="ECO:0000313" key="1">
    <source>
        <dbReference type="EMBL" id="TDH66916.1"/>
    </source>
</evidence>
<dbReference type="KEGG" id="blac:94349684"/>
<gene>
    <name evidence="1" type="ORF">CCR75_005939</name>
</gene>
<dbReference type="AlphaFoldDB" id="A0A976ICR5"/>
<sequence length="134" mass="15020">MRRKVLFSRPVGVLEVEQYAVWYLSLTPNASRSGDLGHTLARRCFSDEQLQGPGNIAVTEADERRLVDWATPLSSLEETKGIAADRLNIHCEKGRQLRLQSRQPGSVVGYITSQHLPSDFCKQSLQRAADKARL</sequence>
<dbReference type="OrthoDB" id="127600at2759"/>
<dbReference type="Proteomes" id="UP000294530">
    <property type="component" value="Unassembled WGS sequence"/>
</dbReference>
<organism evidence="1 2">
    <name type="scientific">Bremia lactucae</name>
    <name type="common">Lettuce downy mildew</name>
    <dbReference type="NCBI Taxonomy" id="4779"/>
    <lineage>
        <taxon>Eukaryota</taxon>
        <taxon>Sar</taxon>
        <taxon>Stramenopiles</taxon>
        <taxon>Oomycota</taxon>
        <taxon>Peronosporomycetes</taxon>
        <taxon>Peronosporales</taxon>
        <taxon>Peronosporaceae</taxon>
        <taxon>Bremia</taxon>
    </lineage>
</organism>
<comment type="caution">
    <text evidence="1">The sequence shown here is derived from an EMBL/GenBank/DDBJ whole genome shotgun (WGS) entry which is preliminary data.</text>
</comment>
<dbReference type="EMBL" id="SHOA02000014">
    <property type="protein sequence ID" value="TDH66916.1"/>
    <property type="molecule type" value="Genomic_DNA"/>
</dbReference>